<dbReference type="InterPro" id="IPR028974">
    <property type="entry name" value="TSP_type-3_rpt"/>
</dbReference>
<evidence type="ECO:0000256" key="9">
    <source>
        <dbReference type="ARBA" id="ARBA00023237"/>
    </source>
</evidence>
<dbReference type="Gene3D" id="4.10.1080.10">
    <property type="entry name" value="TSP type-3 repeat"/>
    <property type="match status" value="1"/>
</dbReference>
<evidence type="ECO:0000256" key="2">
    <source>
        <dbReference type="ARBA" id="ARBA00022448"/>
    </source>
</evidence>
<sequence length="500" mass="53047">MRRPILLAALLALLAPAAARAAEGTAHWYLAPYAGWTQFDEKFGKWLMNDPRFEAEDAFNVGGRLGYLWPNGFGLEVAGGWTPSSVERATPAAESDMTFWHATGNLIYQPTLSAAGGPFLSAGFGLARTTLSDAAPAAGLGFGGAEEADQGVLDFAAGWHVPFGERAGLRLEARNLLWVPKDKWEAATNNYLIYGGALAFNFGGGPPPDADADGVPDKRDRCPNTPAGARVDVAGCPADSDGDGVFDGLDQCDNTPKGATVDARGCPSDADGDKVYDGLDQCADTPKGATVDARGCPSDADGDGVFDGLDQCANTPTGAKVDARGCPTDGDGDGVLDGLDQCANTPAGAKVDKDGCPIEITERETELLDTGMIRLQNINFETGKADLLPDSYATLDIVGQLLSRWPDLRIEIGGHTDARGSNAANQKLSEARANSVRDYLLQKFPDLKADQYSVKGYGESKPVAPNNNAVNMAKNRRVEFTVLNKDVLRKESERRKMLQN</sequence>
<name>A0A832I6U9_UNCEI</name>
<proteinExistence type="predicted"/>
<dbReference type="AlphaFoldDB" id="A0A832I6U9"/>
<dbReference type="CDD" id="cd07185">
    <property type="entry name" value="OmpA_C-like"/>
    <property type="match status" value="1"/>
</dbReference>
<keyword evidence="2" id="KW-0813">Transport</keyword>
<dbReference type="PRINTS" id="PR01021">
    <property type="entry name" value="OMPADOMAIN"/>
</dbReference>
<evidence type="ECO:0000256" key="4">
    <source>
        <dbReference type="ARBA" id="ARBA00022692"/>
    </source>
</evidence>
<protein>
    <submittedName>
        <fullName evidence="13">OmpA family protein</fullName>
    </submittedName>
</protein>
<gene>
    <name evidence="13" type="ORF">ENR23_09635</name>
</gene>
<dbReference type="Pfam" id="PF00691">
    <property type="entry name" value="OmpA"/>
    <property type="match status" value="1"/>
</dbReference>
<reference evidence="13" key="1">
    <citation type="journal article" date="2020" name="mSystems">
        <title>Genome- and Community-Level Interaction Insights into Carbon Utilization and Element Cycling Functions of Hydrothermarchaeota in Hydrothermal Sediment.</title>
        <authorList>
            <person name="Zhou Z."/>
            <person name="Liu Y."/>
            <person name="Xu W."/>
            <person name="Pan J."/>
            <person name="Luo Z.H."/>
            <person name="Li M."/>
        </authorList>
    </citation>
    <scope>NUCLEOTIDE SEQUENCE [LARGE SCALE GENOMIC DNA]</scope>
    <source>
        <strain evidence="13">SpSt-381</strain>
    </source>
</reference>
<dbReference type="Gene3D" id="2.40.160.20">
    <property type="match status" value="1"/>
</dbReference>
<comment type="caution">
    <text evidence="13">The sequence shown here is derived from an EMBL/GenBank/DDBJ whole genome shotgun (WGS) entry which is preliminary data.</text>
</comment>
<dbReference type="Gene3D" id="3.30.1330.60">
    <property type="entry name" value="OmpA-like domain"/>
    <property type="match status" value="1"/>
</dbReference>
<dbReference type="PANTHER" id="PTHR30329:SF21">
    <property type="entry name" value="LIPOPROTEIN YIAD-RELATED"/>
    <property type="match status" value="1"/>
</dbReference>
<feature type="chain" id="PRO_5032915707" evidence="11">
    <location>
        <begin position="22"/>
        <end position="500"/>
    </location>
</feature>
<dbReference type="InterPro" id="IPR036737">
    <property type="entry name" value="OmpA-like_sf"/>
</dbReference>
<comment type="subcellular location">
    <subcellularLocation>
        <location evidence="1">Cell outer membrane</location>
        <topology evidence="1">Multi-pass membrane protein</topology>
    </subcellularLocation>
</comment>
<evidence type="ECO:0000256" key="7">
    <source>
        <dbReference type="ARBA" id="ARBA00023114"/>
    </source>
</evidence>
<keyword evidence="6" id="KW-0406">Ion transport</keyword>
<dbReference type="GO" id="GO:0005509">
    <property type="term" value="F:calcium ion binding"/>
    <property type="evidence" value="ECO:0007669"/>
    <property type="project" value="InterPro"/>
</dbReference>
<dbReference type="EMBL" id="DSQF01000019">
    <property type="protein sequence ID" value="HGZ43668.1"/>
    <property type="molecule type" value="Genomic_DNA"/>
</dbReference>
<keyword evidence="4" id="KW-0812">Transmembrane</keyword>
<dbReference type="GO" id="GO:0015288">
    <property type="term" value="F:porin activity"/>
    <property type="evidence" value="ECO:0007669"/>
    <property type="project" value="UniProtKB-KW"/>
</dbReference>
<feature type="signal peptide" evidence="11">
    <location>
        <begin position="1"/>
        <end position="21"/>
    </location>
</feature>
<dbReference type="InterPro" id="IPR003367">
    <property type="entry name" value="Thrombospondin_3-like_rpt"/>
</dbReference>
<keyword evidence="5 11" id="KW-0732">Signal</keyword>
<evidence type="ECO:0000256" key="11">
    <source>
        <dbReference type="SAM" id="SignalP"/>
    </source>
</evidence>
<dbReference type="InterPro" id="IPR027385">
    <property type="entry name" value="Beta-barrel_OMP"/>
</dbReference>
<keyword evidence="9" id="KW-0998">Cell outer membrane</keyword>
<feature type="domain" description="OmpA-like" evidence="12">
    <location>
        <begin position="368"/>
        <end position="486"/>
    </location>
</feature>
<dbReference type="GO" id="GO:0006811">
    <property type="term" value="P:monoatomic ion transport"/>
    <property type="evidence" value="ECO:0007669"/>
    <property type="project" value="UniProtKB-KW"/>
</dbReference>
<organism evidence="13">
    <name type="scientific">Eiseniibacteriota bacterium</name>
    <dbReference type="NCBI Taxonomy" id="2212470"/>
    <lineage>
        <taxon>Bacteria</taxon>
        <taxon>Candidatus Eiseniibacteriota</taxon>
    </lineage>
</organism>
<dbReference type="SUPFAM" id="SSF103647">
    <property type="entry name" value="TSP type-3 repeat"/>
    <property type="match status" value="2"/>
</dbReference>
<dbReference type="GO" id="GO:0046930">
    <property type="term" value="C:pore complex"/>
    <property type="evidence" value="ECO:0007669"/>
    <property type="project" value="UniProtKB-KW"/>
</dbReference>
<keyword evidence="8 10" id="KW-0472">Membrane</keyword>
<evidence type="ECO:0000256" key="1">
    <source>
        <dbReference type="ARBA" id="ARBA00004571"/>
    </source>
</evidence>
<dbReference type="SUPFAM" id="SSF56925">
    <property type="entry name" value="OMPA-like"/>
    <property type="match status" value="1"/>
</dbReference>
<keyword evidence="7" id="KW-0626">Porin</keyword>
<evidence type="ECO:0000256" key="8">
    <source>
        <dbReference type="ARBA" id="ARBA00023136"/>
    </source>
</evidence>
<accession>A0A832I6U9</accession>
<dbReference type="GO" id="GO:0009279">
    <property type="term" value="C:cell outer membrane"/>
    <property type="evidence" value="ECO:0007669"/>
    <property type="project" value="UniProtKB-SubCell"/>
</dbReference>
<dbReference type="InterPro" id="IPR050330">
    <property type="entry name" value="Bact_OuterMem_StrucFunc"/>
</dbReference>
<dbReference type="Pfam" id="PF13505">
    <property type="entry name" value="OMP_b-brl"/>
    <property type="match status" value="1"/>
</dbReference>
<evidence type="ECO:0000313" key="13">
    <source>
        <dbReference type="EMBL" id="HGZ43668.1"/>
    </source>
</evidence>
<evidence type="ECO:0000256" key="6">
    <source>
        <dbReference type="ARBA" id="ARBA00023065"/>
    </source>
</evidence>
<dbReference type="Pfam" id="PF02412">
    <property type="entry name" value="TSP_3"/>
    <property type="match status" value="4"/>
</dbReference>
<dbReference type="InterPro" id="IPR011250">
    <property type="entry name" value="OMP/PagP_B-barrel"/>
</dbReference>
<dbReference type="PANTHER" id="PTHR30329">
    <property type="entry name" value="STATOR ELEMENT OF FLAGELLAR MOTOR COMPLEX"/>
    <property type="match status" value="1"/>
</dbReference>
<dbReference type="PROSITE" id="PS51123">
    <property type="entry name" value="OMPA_2"/>
    <property type="match status" value="1"/>
</dbReference>
<dbReference type="SUPFAM" id="SSF103088">
    <property type="entry name" value="OmpA-like"/>
    <property type="match status" value="1"/>
</dbReference>
<keyword evidence="3" id="KW-1134">Transmembrane beta strand</keyword>
<evidence type="ECO:0000256" key="5">
    <source>
        <dbReference type="ARBA" id="ARBA00022729"/>
    </source>
</evidence>
<dbReference type="InterPro" id="IPR006665">
    <property type="entry name" value="OmpA-like"/>
</dbReference>
<dbReference type="GO" id="GO:0007155">
    <property type="term" value="P:cell adhesion"/>
    <property type="evidence" value="ECO:0007669"/>
    <property type="project" value="InterPro"/>
</dbReference>
<evidence type="ECO:0000256" key="3">
    <source>
        <dbReference type="ARBA" id="ARBA00022452"/>
    </source>
</evidence>
<dbReference type="InterPro" id="IPR006664">
    <property type="entry name" value="OMP_bac"/>
</dbReference>
<evidence type="ECO:0000256" key="10">
    <source>
        <dbReference type="PROSITE-ProRule" id="PRU00473"/>
    </source>
</evidence>
<evidence type="ECO:0000259" key="12">
    <source>
        <dbReference type="PROSITE" id="PS51123"/>
    </source>
</evidence>